<proteinExistence type="predicted"/>
<dbReference type="HOGENOM" id="CLU_1723314_0_0_1"/>
<dbReference type="AlphaFoldDB" id="U9UT93"/>
<reference evidence="1" key="1">
    <citation type="submission" date="2013-07" db="EMBL/GenBank/DDBJ databases">
        <title>The genome of an arbuscular mycorrhizal fungus provides insights into the evolution of the oldest plant symbiosis.</title>
        <authorList>
            <consortium name="DOE Joint Genome Institute"/>
            <person name="Tisserant E."/>
            <person name="Malbreil M."/>
            <person name="Kuo A."/>
            <person name="Kohler A."/>
            <person name="Symeonidi A."/>
            <person name="Balestrini R."/>
            <person name="Charron P."/>
            <person name="Duensing N."/>
            <person name="Frei-dit-Frey N."/>
            <person name="Gianinazzi-Pearson V."/>
            <person name="Gilbert B."/>
            <person name="Handa Y."/>
            <person name="Hijri M."/>
            <person name="Kaul R."/>
            <person name="Kawaguchi M."/>
            <person name="Krajinski F."/>
            <person name="Lammers P."/>
            <person name="Lapierre D."/>
            <person name="Masclaux F.G."/>
            <person name="Murat C."/>
            <person name="Morin E."/>
            <person name="Ndikumana S."/>
            <person name="Pagni M."/>
            <person name="Petitpierre D."/>
            <person name="Requena N."/>
            <person name="Rosikiewicz P."/>
            <person name="Riley R."/>
            <person name="Saito K."/>
            <person name="San Clemente H."/>
            <person name="Shapiro H."/>
            <person name="van Tuinen D."/>
            <person name="Becard G."/>
            <person name="Bonfante P."/>
            <person name="Paszkowski U."/>
            <person name="Shachar-Hill Y."/>
            <person name="Young J.P."/>
            <person name="Sanders I.R."/>
            <person name="Henrissat B."/>
            <person name="Rensing S.A."/>
            <person name="Grigoriev I.V."/>
            <person name="Corradi N."/>
            <person name="Roux C."/>
            <person name="Martin F."/>
        </authorList>
    </citation>
    <scope>NUCLEOTIDE SEQUENCE</scope>
    <source>
        <strain evidence="1">DAOM 197198</strain>
    </source>
</reference>
<accession>U9UT93</accession>
<organism evidence="1">
    <name type="scientific">Rhizophagus irregularis (strain DAOM 181602 / DAOM 197198 / MUCL 43194)</name>
    <name type="common">Arbuscular mycorrhizal fungus</name>
    <name type="synonym">Glomus intraradices</name>
    <dbReference type="NCBI Taxonomy" id="747089"/>
    <lineage>
        <taxon>Eukaryota</taxon>
        <taxon>Fungi</taxon>
        <taxon>Fungi incertae sedis</taxon>
        <taxon>Mucoromycota</taxon>
        <taxon>Glomeromycotina</taxon>
        <taxon>Glomeromycetes</taxon>
        <taxon>Glomerales</taxon>
        <taxon>Glomeraceae</taxon>
        <taxon>Rhizophagus</taxon>
    </lineage>
</organism>
<dbReference type="VEuPathDB" id="FungiDB:RhiirFUN_007758"/>
<gene>
    <name evidence="1" type="ORF">GLOINDRAFT_15265</name>
</gene>
<evidence type="ECO:0000313" key="1">
    <source>
        <dbReference type="EMBL" id="ESA23614.1"/>
    </source>
</evidence>
<protein>
    <submittedName>
        <fullName evidence="1">Uncharacterized protein</fullName>
    </submittedName>
</protein>
<name>U9UT93_RHIID</name>
<dbReference type="EMBL" id="KI274632">
    <property type="protein sequence ID" value="ESA23614.1"/>
    <property type="molecule type" value="Genomic_DNA"/>
</dbReference>
<sequence length="152" mass="17833">MANNRKDGYINDSKSDVQCYEYITRFISCKYVYYPNAEIRDSVHEDEKSLARLWHEEIKAGQRTTPTTTEIEEFMSQEVVKQLLFRYLATTDKAKLKKCGIMERLVLFVVEAFKVHYVKYDVKTIKDLDRITMECKVPSRSGKNIASRLSLE</sequence>